<dbReference type="GO" id="GO:0008955">
    <property type="term" value="F:peptidoglycan glycosyltransferase activity"/>
    <property type="evidence" value="ECO:0007669"/>
    <property type="project" value="UniProtKB-EC"/>
</dbReference>
<dbReference type="InterPro" id="IPR036950">
    <property type="entry name" value="PBP_transglycosylase"/>
</dbReference>
<dbReference type="GO" id="GO:0030288">
    <property type="term" value="C:outer membrane-bounded periplasmic space"/>
    <property type="evidence" value="ECO:0007669"/>
    <property type="project" value="TreeGrafter"/>
</dbReference>
<keyword evidence="5" id="KW-0808">Transferase</keyword>
<keyword evidence="12" id="KW-0812">Transmembrane</keyword>
<protein>
    <submittedName>
        <fullName evidence="14">Transglycosylase domain-containing protein</fullName>
    </submittedName>
</protein>
<accession>A0A923N6I8</accession>
<evidence type="ECO:0000313" key="15">
    <source>
        <dbReference type="Proteomes" id="UP000603640"/>
    </source>
</evidence>
<evidence type="ECO:0000256" key="5">
    <source>
        <dbReference type="ARBA" id="ARBA00022679"/>
    </source>
</evidence>
<evidence type="ECO:0000256" key="8">
    <source>
        <dbReference type="ARBA" id="ARBA00023136"/>
    </source>
</evidence>
<evidence type="ECO:0000256" key="9">
    <source>
        <dbReference type="ARBA" id="ARBA00023316"/>
    </source>
</evidence>
<evidence type="ECO:0000313" key="14">
    <source>
        <dbReference type="EMBL" id="MBC5992356.1"/>
    </source>
</evidence>
<comment type="pathway">
    <text evidence="2">Cell wall biogenesis; peptidoglycan biosynthesis.</text>
</comment>
<evidence type="ECO:0000256" key="2">
    <source>
        <dbReference type="ARBA" id="ARBA00004752"/>
    </source>
</evidence>
<dbReference type="RefSeq" id="WP_187066303.1">
    <property type="nucleotide sequence ID" value="NZ_JACRVF010000001.1"/>
</dbReference>
<comment type="catalytic activity">
    <reaction evidence="11">
        <text>[GlcNAc-(1-&gt;4)-Mur2Ac(oyl-L-Ala-gamma-D-Glu-L-Lys-D-Ala-D-Ala)](n)-di-trans,octa-cis-undecaprenyl diphosphate + beta-D-GlcNAc-(1-&gt;4)-Mur2Ac(oyl-L-Ala-gamma-D-Glu-L-Lys-D-Ala-D-Ala)-di-trans,octa-cis-undecaprenyl diphosphate = [GlcNAc-(1-&gt;4)-Mur2Ac(oyl-L-Ala-gamma-D-Glu-L-Lys-D-Ala-D-Ala)](n+1)-di-trans,octa-cis-undecaprenyl diphosphate + di-trans,octa-cis-undecaprenyl diphosphate + H(+)</text>
        <dbReference type="Rhea" id="RHEA:23708"/>
        <dbReference type="Rhea" id="RHEA-COMP:9602"/>
        <dbReference type="Rhea" id="RHEA-COMP:9603"/>
        <dbReference type="ChEBI" id="CHEBI:15378"/>
        <dbReference type="ChEBI" id="CHEBI:58405"/>
        <dbReference type="ChEBI" id="CHEBI:60033"/>
        <dbReference type="ChEBI" id="CHEBI:78435"/>
        <dbReference type="EC" id="2.4.99.28"/>
    </reaction>
</comment>
<keyword evidence="12" id="KW-1133">Transmembrane helix</keyword>
<gene>
    <name evidence="14" type="ORF">H8S84_05840</name>
</gene>
<comment type="catalytic activity">
    <reaction evidence="10">
        <text>Preferential cleavage: (Ac)2-L-Lys-D-Ala-|-D-Ala. Also transpeptidation of peptidyl-alanyl moieties that are N-acyl substituents of D-alanine.</text>
        <dbReference type="EC" id="3.4.16.4"/>
    </reaction>
</comment>
<dbReference type="InterPro" id="IPR023346">
    <property type="entry name" value="Lysozyme-like_dom_sf"/>
</dbReference>
<dbReference type="PANTHER" id="PTHR32282:SF11">
    <property type="entry name" value="PENICILLIN-BINDING PROTEIN 1B"/>
    <property type="match status" value="1"/>
</dbReference>
<feature type="transmembrane region" description="Helical" evidence="12">
    <location>
        <begin position="6"/>
        <end position="27"/>
    </location>
</feature>
<keyword evidence="8 12" id="KW-0472">Membrane</keyword>
<name>A0A923N6I8_9BACT</name>
<evidence type="ECO:0000256" key="12">
    <source>
        <dbReference type="SAM" id="Phobius"/>
    </source>
</evidence>
<dbReference type="GO" id="GO:0008360">
    <property type="term" value="P:regulation of cell shape"/>
    <property type="evidence" value="ECO:0007669"/>
    <property type="project" value="UniProtKB-KW"/>
</dbReference>
<evidence type="ECO:0000256" key="11">
    <source>
        <dbReference type="ARBA" id="ARBA00049902"/>
    </source>
</evidence>
<dbReference type="AlphaFoldDB" id="A0A923N6I8"/>
<keyword evidence="4" id="KW-0328">Glycosyltransferase</keyword>
<reference evidence="14" key="1">
    <citation type="submission" date="2020-08" db="EMBL/GenBank/DDBJ databases">
        <title>Pontibacter sp. SD6 16S ribosomal RNA gene Genome sequencing and assembly.</title>
        <authorList>
            <person name="Kang M."/>
        </authorList>
    </citation>
    <scope>NUCLEOTIDE SEQUENCE</scope>
    <source>
        <strain evidence="14">SD6</strain>
    </source>
</reference>
<dbReference type="InterPro" id="IPR050396">
    <property type="entry name" value="Glycosyltr_51/Transpeptidase"/>
</dbReference>
<evidence type="ECO:0000256" key="7">
    <source>
        <dbReference type="ARBA" id="ARBA00022984"/>
    </source>
</evidence>
<dbReference type="GO" id="GO:0009252">
    <property type="term" value="P:peptidoglycan biosynthetic process"/>
    <property type="evidence" value="ECO:0007669"/>
    <property type="project" value="UniProtKB-KW"/>
</dbReference>
<evidence type="ECO:0000256" key="4">
    <source>
        <dbReference type="ARBA" id="ARBA00022676"/>
    </source>
</evidence>
<evidence type="ECO:0000259" key="13">
    <source>
        <dbReference type="Pfam" id="PF00912"/>
    </source>
</evidence>
<dbReference type="Proteomes" id="UP000603640">
    <property type="component" value="Unassembled WGS sequence"/>
</dbReference>
<dbReference type="GO" id="GO:0009002">
    <property type="term" value="F:serine-type D-Ala-D-Ala carboxypeptidase activity"/>
    <property type="evidence" value="ECO:0007669"/>
    <property type="project" value="UniProtKB-EC"/>
</dbReference>
<proteinExistence type="predicted"/>
<dbReference type="EMBL" id="JACRVF010000001">
    <property type="protein sequence ID" value="MBC5992356.1"/>
    <property type="molecule type" value="Genomic_DNA"/>
</dbReference>
<dbReference type="SUPFAM" id="SSF53955">
    <property type="entry name" value="Lysozyme-like"/>
    <property type="match status" value="1"/>
</dbReference>
<keyword evidence="15" id="KW-1185">Reference proteome</keyword>
<dbReference type="GO" id="GO:0071555">
    <property type="term" value="P:cell wall organization"/>
    <property type="evidence" value="ECO:0007669"/>
    <property type="project" value="UniProtKB-KW"/>
</dbReference>
<comment type="subcellular location">
    <subcellularLocation>
        <location evidence="1">Cell membrane</location>
    </subcellularLocation>
</comment>
<dbReference type="InterPro" id="IPR001264">
    <property type="entry name" value="Glyco_trans_51"/>
</dbReference>
<keyword evidence="9" id="KW-0961">Cell wall biogenesis/degradation</keyword>
<keyword evidence="3" id="KW-1003">Cell membrane</keyword>
<dbReference type="Gene3D" id="1.10.3810.10">
    <property type="entry name" value="Biosynthetic peptidoglycan transglycosylase-like"/>
    <property type="match status" value="1"/>
</dbReference>
<evidence type="ECO:0000256" key="6">
    <source>
        <dbReference type="ARBA" id="ARBA00022960"/>
    </source>
</evidence>
<keyword evidence="6" id="KW-0133">Cell shape</keyword>
<keyword evidence="7" id="KW-0573">Peptidoglycan synthesis</keyword>
<feature type="domain" description="Glycosyl transferase family 51" evidence="13">
    <location>
        <begin position="41"/>
        <end position="194"/>
    </location>
</feature>
<evidence type="ECO:0000256" key="1">
    <source>
        <dbReference type="ARBA" id="ARBA00004236"/>
    </source>
</evidence>
<evidence type="ECO:0000256" key="3">
    <source>
        <dbReference type="ARBA" id="ARBA00022475"/>
    </source>
</evidence>
<comment type="caution">
    <text evidence="14">The sequence shown here is derived from an EMBL/GenBank/DDBJ whole genome shotgun (WGS) entry which is preliminary data.</text>
</comment>
<sequence length="215" mass="24576">MKNKFAVGIGVLLLIIVVYYTAVVLIARAETEEIVVTALSSDKIKLRLDDLTDEQLEALLKVQDPGFYSHQGFDFETPGTGVTTLSQGLVKMYYFDNFKPGIGKVKQTLIARFAFDPLTPKDTTLLLFINEVYLGEKGGAPLKGFEDGAQFYFHKNFRQLTWDEYLSLIAMIRAPFNYHYFSKREANLERVGRIRKLLSGEYTPKDNSDIFYDRE</sequence>
<evidence type="ECO:0000256" key="10">
    <source>
        <dbReference type="ARBA" id="ARBA00034000"/>
    </source>
</evidence>
<dbReference type="GO" id="GO:0005886">
    <property type="term" value="C:plasma membrane"/>
    <property type="evidence" value="ECO:0007669"/>
    <property type="project" value="UniProtKB-SubCell"/>
</dbReference>
<dbReference type="PANTHER" id="PTHR32282">
    <property type="entry name" value="BINDING PROTEIN TRANSPEPTIDASE, PUTATIVE-RELATED"/>
    <property type="match status" value="1"/>
</dbReference>
<organism evidence="14 15">
    <name type="scientific">Pontibacter cellulosilyticus</name>
    <dbReference type="NCBI Taxonomy" id="1720253"/>
    <lineage>
        <taxon>Bacteria</taxon>
        <taxon>Pseudomonadati</taxon>
        <taxon>Bacteroidota</taxon>
        <taxon>Cytophagia</taxon>
        <taxon>Cytophagales</taxon>
        <taxon>Hymenobacteraceae</taxon>
        <taxon>Pontibacter</taxon>
    </lineage>
</organism>
<dbReference type="Pfam" id="PF00912">
    <property type="entry name" value="Transgly"/>
    <property type="match status" value="1"/>
</dbReference>